<evidence type="ECO:0000259" key="5">
    <source>
        <dbReference type="Pfam" id="PF01979"/>
    </source>
</evidence>
<dbReference type="PANTHER" id="PTHR11113:SF14">
    <property type="entry name" value="N-ACETYLGLUCOSAMINE-6-PHOSPHATE DEACETYLASE"/>
    <property type="match status" value="1"/>
</dbReference>
<keyword evidence="7" id="KW-1185">Reference proteome</keyword>
<evidence type="ECO:0000256" key="1">
    <source>
        <dbReference type="ARBA" id="ARBA00010716"/>
    </source>
</evidence>
<feature type="signal peptide" evidence="4">
    <location>
        <begin position="1"/>
        <end position="36"/>
    </location>
</feature>
<comment type="caution">
    <text evidence="6">The sequence shown here is derived from an EMBL/GenBank/DDBJ whole genome shotgun (WGS) entry which is preliminary data.</text>
</comment>
<dbReference type="Gene3D" id="3.20.20.140">
    <property type="entry name" value="Metal-dependent hydrolases"/>
    <property type="match status" value="1"/>
</dbReference>
<dbReference type="OrthoDB" id="9796020at2"/>
<reference evidence="6 7" key="1">
    <citation type="submission" date="2019-03" db="EMBL/GenBank/DDBJ databases">
        <title>Genomic Encyclopedia of Type Strains, Phase IV (KMG-IV): sequencing the most valuable type-strain genomes for metagenomic binning, comparative biology and taxonomic classification.</title>
        <authorList>
            <person name="Goeker M."/>
        </authorList>
    </citation>
    <scope>NUCLEOTIDE SEQUENCE [LARGE SCALE GENOMIC DNA]</scope>
    <source>
        <strain evidence="6 7">DSM 2132</strain>
    </source>
</reference>
<dbReference type="PANTHER" id="PTHR11113">
    <property type="entry name" value="N-ACETYLGLUCOSAMINE-6-PHOSPHATE DEACETYLASE"/>
    <property type="match status" value="1"/>
</dbReference>
<dbReference type="InParanoid" id="A0A4R2PF17"/>
<dbReference type="PROSITE" id="PS51257">
    <property type="entry name" value="PROKAR_LIPOPROTEIN"/>
    <property type="match status" value="1"/>
</dbReference>
<dbReference type="InterPro" id="IPR011059">
    <property type="entry name" value="Metal-dep_hydrolase_composite"/>
</dbReference>
<dbReference type="InterPro" id="IPR032466">
    <property type="entry name" value="Metal_Hydrolase"/>
</dbReference>
<evidence type="ECO:0000256" key="4">
    <source>
        <dbReference type="SAM" id="SignalP"/>
    </source>
</evidence>
<dbReference type="GO" id="GO:0006046">
    <property type="term" value="P:N-acetylglucosamine catabolic process"/>
    <property type="evidence" value="ECO:0007669"/>
    <property type="project" value="TreeGrafter"/>
</dbReference>
<evidence type="ECO:0000313" key="6">
    <source>
        <dbReference type="EMBL" id="TCP32535.1"/>
    </source>
</evidence>
<accession>A0A4R2PF17</accession>
<name>A0A4R2PF17_RHOSA</name>
<evidence type="ECO:0000256" key="3">
    <source>
        <dbReference type="SAM" id="MobiDB-lite"/>
    </source>
</evidence>
<keyword evidence="4" id="KW-0732">Signal</keyword>
<comment type="similarity">
    <text evidence="1">Belongs to the metallo-dependent hydrolases superfamily. NagA family.</text>
</comment>
<dbReference type="AlphaFoldDB" id="A0A4R2PF17"/>
<dbReference type="SUPFAM" id="SSF51556">
    <property type="entry name" value="Metallo-dependent hydrolases"/>
    <property type="match status" value="1"/>
</dbReference>
<dbReference type="EMBL" id="SLXO01000009">
    <property type="protein sequence ID" value="TCP32535.1"/>
    <property type="molecule type" value="Genomic_DNA"/>
</dbReference>
<gene>
    <name evidence="6" type="ORF">EV659_10927</name>
</gene>
<dbReference type="SUPFAM" id="SSF51338">
    <property type="entry name" value="Composite domain of metallo-dependent hydrolases"/>
    <property type="match status" value="1"/>
</dbReference>
<dbReference type="Pfam" id="PF01979">
    <property type="entry name" value="Amidohydro_1"/>
    <property type="match status" value="1"/>
</dbReference>
<dbReference type="GO" id="GO:0008448">
    <property type="term" value="F:N-acetylglucosamine-6-phosphate deacetylase activity"/>
    <property type="evidence" value="ECO:0007669"/>
    <property type="project" value="TreeGrafter"/>
</dbReference>
<dbReference type="Proteomes" id="UP000295399">
    <property type="component" value="Unassembled WGS sequence"/>
</dbReference>
<feature type="compositionally biased region" description="Low complexity" evidence="3">
    <location>
        <begin position="42"/>
        <end position="64"/>
    </location>
</feature>
<dbReference type="InterPro" id="IPR006680">
    <property type="entry name" value="Amidohydro-rel"/>
</dbReference>
<feature type="region of interest" description="Disordered" evidence="3">
    <location>
        <begin position="37"/>
        <end position="67"/>
    </location>
</feature>
<evidence type="ECO:0000256" key="2">
    <source>
        <dbReference type="ARBA" id="ARBA00022801"/>
    </source>
</evidence>
<dbReference type="Gene3D" id="2.30.40.10">
    <property type="entry name" value="Urease, subunit C, domain 1"/>
    <property type="match status" value="1"/>
</dbReference>
<protein>
    <submittedName>
        <fullName evidence="6">Imidazolonepropionase-like amidohydrolase</fullName>
    </submittedName>
</protein>
<evidence type="ECO:0000313" key="7">
    <source>
        <dbReference type="Proteomes" id="UP000295399"/>
    </source>
</evidence>
<dbReference type="CDD" id="cd01309">
    <property type="entry name" value="Met_dep_hydrolase_C"/>
    <property type="match status" value="1"/>
</dbReference>
<keyword evidence="2 6" id="KW-0378">Hydrolase</keyword>
<feature type="chain" id="PRO_5020604488" evidence="4">
    <location>
        <begin position="37"/>
        <end position="494"/>
    </location>
</feature>
<sequence>MTIVRPSVALTARRPARSLAAATVALLLAGCATTGAPPPEADAPATPATPAASDTSEPPAASTAFPSTYEPLAHPATVLRNATVFDGTGRRFDDADVLMIDGKVAGVGRDLAIPAGTAEIDASGKWVTPGIVDNHSHLGVYPSPSVRAHADGNEATAPNTAQVWAEHSVWPQDPGFVRALAGGVTALQVLPGSANLFGGRSVTLKPVPARSVQEMKFPGAPYGLKMACGENPKRVYGSRGRQPSTRMGSFASYRAAWIDAQAYRDKWDAYERKRAAGEDAEPPKRDLKLETLKGVLDGEILVHMHCYRADEMLQVLDMAQEFDYRITAFHHAIEAYKIADRLAEANVCASVWADWWGFKMEAYDTVPTNAALVHAAGGCAIIHSDSDMGIQRLNQEAAKVLGDAERMGLAVEPAEAWTWLSLNPARSMGIDHVTGSLEAGKNADVVVWSADPFSVYAKAEKVYVDGALAWDLDNPAHRPITDFELGQPGEGDLK</sequence>
<feature type="domain" description="Amidohydrolase-related" evidence="5">
    <location>
        <begin position="407"/>
        <end position="464"/>
    </location>
</feature>
<organism evidence="6 7">
    <name type="scientific">Rhodothalassium salexigens DSM 2132</name>
    <dbReference type="NCBI Taxonomy" id="1188247"/>
    <lineage>
        <taxon>Bacteria</taxon>
        <taxon>Pseudomonadati</taxon>
        <taxon>Pseudomonadota</taxon>
        <taxon>Alphaproteobacteria</taxon>
        <taxon>Rhodothalassiales</taxon>
        <taxon>Rhodothalassiaceae</taxon>
        <taxon>Rhodothalassium</taxon>
    </lineage>
</organism>
<dbReference type="RefSeq" id="WP_132709025.1">
    <property type="nucleotide sequence ID" value="NZ_JACIGF010000009.1"/>
</dbReference>
<proteinExistence type="inferred from homology"/>